<sequence>MSNLNDDMHKLTERILGNVEAQGKTIRDLIKRVEKQTEILDEYADKNKDAAVPKMTANEVLKAIENMENGERIKLLAELSKKHFGGNESLEDIKDLHNKFWDDEN</sequence>
<evidence type="ECO:0000313" key="2">
    <source>
        <dbReference type="Proteomes" id="UP001377337"/>
    </source>
</evidence>
<proteinExistence type="predicted"/>
<name>A0ABZ2NMT0_9BACI</name>
<accession>A0ABZ2NMT0</accession>
<keyword evidence="1" id="KW-0614">Plasmid</keyword>
<evidence type="ECO:0000313" key="1">
    <source>
        <dbReference type="EMBL" id="WXB99146.1"/>
    </source>
</evidence>
<gene>
    <name evidence="1" type="ORF">WCV65_21210</name>
</gene>
<reference evidence="1 2" key="1">
    <citation type="submission" date="2024-02" db="EMBL/GenBank/DDBJ databases">
        <title>Seven novel Bacillus-like species.</title>
        <authorList>
            <person name="Liu G."/>
        </authorList>
    </citation>
    <scope>NUCLEOTIDE SEQUENCE [LARGE SCALE GENOMIC DNA]</scope>
    <source>
        <strain evidence="1 2">FJAT-52054</strain>
        <plasmid evidence="1 2">unnamed2</plasmid>
    </source>
</reference>
<organism evidence="1 2">
    <name type="scientific">Metabacillus sediminis</name>
    <dbReference type="NCBI Taxonomy" id="3117746"/>
    <lineage>
        <taxon>Bacteria</taxon>
        <taxon>Bacillati</taxon>
        <taxon>Bacillota</taxon>
        <taxon>Bacilli</taxon>
        <taxon>Bacillales</taxon>
        <taxon>Bacillaceae</taxon>
        <taxon>Metabacillus</taxon>
    </lineage>
</organism>
<dbReference type="EMBL" id="CP147409">
    <property type="protein sequence ID" value="WXB99146.1"/>
    <property type="molecule type" value="Genomic_DNA"/>
</dbReference>
<dbReference type="RefSeq" id="WP_338782484.1">
    <property type="nucleotide sequence ID" value="NZ_CP147409.1"/>
</dbReference>
<geneLocation type="plasmid" evidence="1 2">
    <name>unnamed2</name>
</geneLocation>
<dbReference type="Proteomes" id="UP001377337">
    <property type="component" value="Plasmid unnamed2"/>
</dbReference>
<keyword evidence="2" id="KW-1185">Reference proteome</keyword>
<protein>
    <recommendedName>
        <fullName evidence="3">rRNA biogenesis protein rrp5</fullName>
    </recommendedName>
</protein>
<evidence type="ECO:0008006" key="3">
    <source>
        <dbReference type="Google" id="ProtNLM"/>
    </source>
</evidence>